<feature type="transmembrane region" description="Helical" evidence="8">
    <location>
        <begin position="384"/>
        <end position="404"/>
    </location>
</feature>
<keyword evidence="5 8" id="KW-0812">Transmembrane</keyword>
<dbReference type="STRING" id="1802479.A2Y68_02980"/>
<feature type="transmembrane region" description="Helical" evidence="8">
    <location>
        <begin position="28"/>
        <end position="45"/>
    </location>
</feature>
<dbReference type="EMBL" id="MGFR01000001">
    <property type="protein sequence ID" value="OGM10374.1"/>
    <property type="molecule type" value="Genomic_DNA"/>
</dbReference>
<evidence type="ECO:0000256" key="6">
    <source>
        <dbReference type="ARBA" id="ARBA00022989"/>
    </source>
</evidence>
<gene>
    <name evidence="10" type="ORF">A2Y68_02980</name>
</gene>
<accession>A0A1F7X5K1</accession>
<evidence type="ECO:0000256" key="5">
    <source>
        <dbReference type="ARBA" id="ARBA00022692"/>
    </source>
</evidence>
<comment type="subcellular location">
    <subcellularLocation>
        <location evidence="1">Cell membrane</location>
        <topology evidence="1">Multi-pass membrane protein</topology>
    </subcellularLocation>
</comment>
<feature type="transmembrane region" description="Helical" evidence="8">
    <location>
        <begin position="66"/>
        <end position="86"/>
    </location>
</feature>
<dbReference type="InterPro" id="IPR038731">
    <property type="entry name" value="RgtA/B/C-like"/>
</dbReference>
<evidence type="ECO:0000256" key="1">
    <source>
        <dbReference type="ARBA" id="ARBA00004651"/>
    </source>
</evidence>
<comment type="caution">
    <text evidence="10">The sequence shown here is derived from an EMBL/GenBank/DDBJ whole genome shotgun (WGS) entry which is preliminary data.</text>
</comment>
<dbReference type="AlphaFoldDB" id="A0A1F7X5K1"/>
<keyword evidence="4" id="KW-0808">Transferase</keyword>
<feature type="transmembrane region" description="Helical" evidence="8">
    <location>
        <begin position="300"/>
        <end position="319"/>
    </location>
</feature>
<dbReference type="PANTHER" id="PTHR33908">
    <property type="entry name" value="MANNOSYLTRANSFERASE YKCB-RELATED"/>
    <property type="match status" value="1"/>
</dbReference>
<sequence>MAKVKIISAITHLARGIITWVKDHPKEAALLVIILLIGAFLRLYRISEYMIFLGDEGRDAIVVRRLLVNADPILVGPGTSVGNMYLGPIYYYLMAPALWLAGLSPVGPSIMVALLGVATVFFVWAFARQVFGSWAGAVAAALYAVSPTVVTLSGFSWNPNIMPFFAVLTVYSIWQFWKEGKLTWVVVAAAAMGFVLQSHYLGLLLVPTIGVYWLLTLKKLGLGDRSKFLKYSLLGLLVFGVLMSPLFIFDARHGWRNAIAMSEFFRSGGGGLSFGIIASARRFAQVVVEITTNLLAGRAALWGKIILAGILLPLGWIVLKWEKIDRTKKDAFLLFFSWFIFGVVGLSFYSHSVYDHYYGFLFPAPFLIIGGIAQLLGQKRTGKALVILFTALVVTVSIAGSHLWKSPNRQMQRTQEITAKIIQEAKGDSFNFAVIAQRNYEGAYQYLLEKEKAPLLIIDPQRVNETIAKQLFVVCENAPADCDPTHSPKTEIANFGWSKIENTWEVGGVILYKLVHSL</sequence>
<dbReference type="PANTHER" id="PTHR33908:SF11">
    <property type="entry name" value="MEMBRANE PROTEIN"/>
    <property type="match status" value="1"/>
</dbReference>
<keyword evidence="2" id="KW-1003">Cell membrane</keyword>
<evidence type="ECO:0000259" key="9">
    <source>
        <dbReference type="Pfam" id="PF13231"/>
    </source>
</evidence>
<dbReference type="InterPro" id="IPR050297">
    <property type="entry name" value="LipidA_mod_glycosyltrf_83"/>
</dbReference>
<evidence type="ECO:0000256" key="4">
    <source>
        <dbReference type="ARBA" id="ARBA00022679"/>
    </source>
</evidence>
<name>A0A1F7X5K1_9BACT</name>
<evidence type="ECO:0000256" key="8">
    <source>
        <dbReference type="SAM" id="Phobius"/>
    </source>
</evidence>
<feature type="transmembrane region" description="Helical" evidence="8">
    <location>
        <begin position="184"/>
        <end position="213"/>
    </location>
</feature>
<evidence type="ECO:0000256" key="7">
    <source>
        <dbReference type="ARBA" id="ARBA00023136"/>
    </source>
</evidence>
<feature type="domain" description="Glycosyltransferase RgtA/B/C/D-like" evidence="9">
    <location>
        <begin position="88"/>
        <end position="240"/>
    </location>
</feature>
<feature type="transmembrane region" description="Helical" evidence="8">
    <location>
        <begin position="134"/>
        <end position="155"/>
    </location>
</feature>
<evidence type="ECO:0000256" key="3">
    <source>
        <dbReference type="ARBA" id="ARBA00022676"/>
    </source>
</evidence>
<keyword evidence="7 8" id="KW-0472">Membrane</keyword>
<feature type="transmembrane region" description="Helical" evidence="8">
    <location>
        <begin position="263"/>
        <end position="280"/>
    </location>
</feature>
<dbReference type="Proteomes" id="UP000176778">
    <property type="component" value="Unassembled WGS sequence"/>
</dbReference>
<dbReference type="GO" id="GO:0005886">
    <property type="term" value="C:plasma membrane"/>
    <property type="evidence" value="ECO:0007669"/>
    <property type="project" value="UniProtKB-SubCell"/>
</dbReference>
<evidence type="ECO:0000313" key="10">
    <source>
        <dbReference type="EMBL" id="OGM10374.1"/>
    </source>
</evidence>
<dbReference type="GO" id="GO:0016763">
    <property type="term" value="F:pentosyltransferase activity"/>
    <property type="evidence" value="ECO:0007669"/>
    <property type="project" value="TreeGrafter"/>
</dbReference>
<evidence type="ECO:0000313" key="11">
    <source>
        <dbReference type="Proteomes" id="UP000176778"/>
    </source>
</evidence>
<feature type="transmembrane region" description="Helical" evidence="8">
    <location>
        <begin position="331"/>
        <end position="351"/>
    </location>
</feature>
<organism evidence="10 11">
    <name type="scientific">Candidatus Woesebacteria bacterium RBG_13_46_13</name>
    <dbReference type="NCBI Taxonomy" id="1802479"/>
    <lineage>
        <taxon>Bacteria</taxon>
        <taxon>Candidatus Woeseibacteriota</taxon>
    </lineage>
</organism>
<keyword evidence="3" id="KW-0328">Glycosyltransferase</keyword>
<evidence type="ECO:0000256" key="2">
    <source>
        <dbReference type="ARBA" id="ARBA00022475"/>
    </source>
</evidence>
<feature type="transmembrane region" description="Helical" evidence="8">
    <location>
        <begin position="161"/>
        <end position="177"/>
    </location>
</feature>
<proteinExistence type="predicted"/>
<feature type="transmembrane region" description="Helical" evidence="8">
    <location>
        <begin position="233"/>
        <end position="251"/>
    </location>
</feature>
<protein>
    <recommendedName>
        <fullName evidence="9">Glycosyltransferase RgtA/B/C/D-like domain-containing protein</fullName>
    </recommendedName>
</protein>
<reference evidence="10 11" key="1">
    <citation type="journal article" date="2016" name="Nat. Commun.">
        <title>Thousands of microbial genomes shed light on interconnected biogeochemical processes in an aquifer system.</title>
        <authorList>
            <person name="Anantharaman K."/>
            <person name="Brown C.T."/>
            <person name="Hug L.A."/>
            <person name="Sharon I."/>
            <person name="Castelle C.J."/>
            <person name="Probst A.J."/>
            <person name="Thomas B.C."/>
            <person name="Singh A."/>
            <person name="Wilkins M.J."/>
            <person name="Karaoz U."/>
            <person name="Brodie E.L."/>
            <person name="Williams K.H."/>
            <person name="Hubbard S.S."/>
            <person name="Banfield J.F."/>
        </authorList>
    </citation>
    <scope>NUCLEOTIDE SEQUENCE [LARGE SCALE GENOMIC DNA]</scope>
</reference>
<keyword evidence="6 8" id="KW-1133">Transmembrane helix</keyword>
<dbReference type="Pfam" id="PF13231">
    <property type="entry name" value="PMT_2"/>
    <property type="match status" value="1"/>
</dbReference>
<dbReference type="GO" id="GO:0009103">
    <property type="term" value="P:lipopolysaccharide biosynthetic process"/>
    <property type="evidence" value="ECO:0007669"/>
    <property type="project" value="UniProtKB-ARBA"/>
</dbReference>
<feature type="transmembrane region" description="Helical" evidence="8">
    <location>
        <begin position="357"/>
        <end position="377"/>
    </location>
</feature>
<feature type="transmembrane region" description="Helical" evidence="8">
    <location>
        <begin position="106"/>
        <end position="127"/>
    </location>
</feature>